<dbReference type="RefSeq" id="WP_284216154.1">
    <property type="nucleotide sequence ID" value="NZ_BSOT01000005.1"/>
</dbReference>
<dbReference type="SUPFAM" id="SSF103473">
    <property type="entry name" value="MFS general substrate transporter"/>
    <property type="match status" value="1"/>
</dbReference>
<feature type="compositionally biased region" description="Basic and acidic residues" evidence="6">
    <location>
        <begin position="1"/>
        <end position="11"/>
    </location>
</feature>
<dbReference type="Pfam" id="PF07690">
    <property type="entry name" value="MFS_1"/>
    <property type="match status" value="1"/>
</dbReference>
<evidence type="ECO:0000256" key="3">
    <source>
        <dbReference type="ARBA" id="ARBA00022692"/>
    </source>
</evidence>
<organism evidence="8 9">
    <name type="scientific">Agaribacter marinus</name>
    <dbReference type="NCBI Taxonomy" id="1431249"/>
    <lineage>
        <taxon>Bacteria</taxon>
        <taxon>Pseudomonadati</taxon>
        <taxon>Pseudomonadota</taxon>
        <taxon>Gammaproteobacteria</taxon>
        <taxon>Alteromonadales</taxon>
        <taxon>Alteromonadaceae</taxon>
        <taxon>Agaribacter</taxon>
    </lineage>
</organism>
<feature type="transmembrane region" description="Helical" evidence="7">
    <location>
        <begin position="336"/>
        <end position="357"/>
    </location>
</feature>
<dbReference type="PANTHER" id="PTHR43702:SF11">
    <property type="entry name" value="L-FUCOSE-PROTON SYMPORTER"/>
    <property type="match status" value="1"/>
</dbReference>
<feature type="compositionally biased region" description="Polar residues" evidence="6">
    <location>
        <begin position="12"/>
        <end position="22"/>
    </location>
</feature>
<keyword evidence="4 7" id="KW-1133">Transmembrane helix</keyword>
<evidence type="ECO:0000256" key="7">
    <source>
        <dbReference type="SAM" id="Phobius"/>
    </source>
</evidence>
<sequence>MDTQHTADNKTLETATTRSQDSNSTSKSVKVLEAKYILPFILVGMLFPLWGFANDVTNPLVKAFKDIFLISNAQSSLVQFAFYLGYGIMAIPAAIFIRRFSYKSGIVLGLALYATGATLFIPASIYMEFTYFLAALWILTCGLALLETTANPYVLSMGHPDTATQRLNLAQAFNPIGSLAGMFVASSYILSELQVEEFREQERAANPEYAEMLPSAVDGKLTEALSNYAVTNPVEHQAMQAADLITVRGPYIAIAVIVSVLLLVFLFSKLPKTISNDNPLTVNELKQTFLRLIGNGRYREGVIAQAFYVGAQIMCWTFVIHYGMTSVGLTASEAQQYNMVAMGIFLCSRFICTFLLGFIRPGNLLMVLALGGGVLTLGTIFIGGMLGLYCLIATSACMSLMFPTIYGIALKDTGDDASLASAGLVMAIVGGALMPPLQGTMIDGDSIIGSIPSVQTSFVLPLICFAVICFYGYRAKHKYMV</sequence>
<dbReference type="Gene3D" id="1.20.1250.20">
    <property type="entry name" value="MFS general substrate transporter like domains"/>
    <property type="match status" value="2"/>
</dbReference>
<feature type="transmembrane region" description="Helical" evidence="7">
    <location>
        <begin position="454"/>
        <end position="473"/>
    </location>
</feature>
<feature type="transmembrane region" description="Helical" evidence="7">
    <location>
        <begin position="167"/>
        <end position="190"/>
    </location>
</feature>
<feature type="transmembrane region" description="Helical" evidence="7">
    <location>
        <begin position="249"/>
        <end position="267"/>
    </location>
</feature>
<evidence type="ECO:0000313" key="8">
    <source>
        <dbReference type="EMBL" id="GLR69843.1"/>
    </source>
</evidence>
<dbReference type="InterPro" id="IPR005275">
    <property type="entry name" value="Lfuc_symporter_FucP"/>
</dbReference>
<keyword evidence="2" id="KW-1003">Cell membrane</keyword>
<dbReference type="GO" id="GO:0005886">
    <property type="term" value="C:plasma membrane"/>
    <property type="evidence" value="ECO:0007669"/>
    <property type="project" value="UniProtKB-SubCell"/>
</dbReference>
<evidence type="ECO:0000256" key="2">
    <source>
        <dbReference type="ARBA" id="ARBA00022475"/>
    </source>
</evidence>
<dbReference type="Proteomes" id="UP001156601">
    <property type="component" value="Unassembled WGS sequence"/>
</dbReference>
<dbReference type="InterPro" id="IPR011701">
    <property type="entry name" value="MFS"/>
</dbReference>
<feature type="transmembrane region" description="Helical" evidence="7">
    <location>
        <begin position="36"/>
        <end position="53"/>
    </location>
</feature>
<dbReference type="CDD" id="cd17394">
    <property type="entry name" value="MFS_FucP_like"/>
    <property type="match status" value="1"/>
</dbReference>
<feature type="transmembrane region" description="Helical" evidence="7">
    <location>
        <begin position="306"/>
        <end position="324"/>
    </location>
</feature>
<feature type="transmembrane region" description="Helical" evidence="7">
    <location>
        <begin position="104"/>
        <end position="123"/>
    </location>
</feature>
<dbReference type="InterPro" id="IPR050375">
    <property type="entry name" value="MFS_TsgA-like"/>
</dbReference>
<evidence type="ECO:0000256" key="4">
    <source>
        <dbReference type="ARBA" id="ARBA00022989"/>
    </source>
</evidence>
<dbReference type="PANTHER" id="PTHR43702">
    <property type="entry name" value="L-FUCOSE-PROTON SYMPORTER"/>
    <property type="match status" value="1"/>
</dbReference>
<keyword evidence="3 7" id="KW-0812">Transmembrane</keyword>
<accession>A0AA37WHA2</accession>
<keyword evidence="9" id="KW-1185">Reference proteome</keyword>
<feature type="transmembrane region" description="Helical" evidence="7">
    <location>
        <begin position="417"/>
        <end position="434"/>
    </location>
</feature>
<dbReference type="InterPro" id="IPR036259">
    <property type="entry name" value="MFS_trans_sf"/>
</dbReference>
<gene>
    <name evidence="8" type="primary">fucP_2</name>
    <name evidence="8" type="ORF">GCM10007852_07510</name>
</gene>
<dbReference type="NCBIfam" id="TIGR00885">
    <property type="entry name" value="fucP"/>
    <property type="match status" value="1"/>
</dbReference>
<feature type="transmembrane region" description="Helical" evidence="7">
    <location>
        <begin position="391"/>
        <end position="410"/>
    </location>
</feature>
<feature type="transmembrane region" description="Helical" evidence="7">
    <location>
        <begin position="364"/>
        <end position="385"/>
    </location>
</feature>
<feature type="transmembrane region" description="Helical" evidence="7">
    <location>
        <begin position="129"/>
        <end position="146"/>
    </location>
</feature>
<reference evidence="8" key="2">
    <citation type="submission" date="2023-01" db="EMBL/GenBank/DDBJ databases">
        <title>Draft genome sequence of Agaribacter marinus strain NBRC 110023.</title>
        <authorList>
            <person name="Sun Q."/>
            <person name="Mori K."/>
        </authorList>
    </citation>
    <scope>NUCLEOTIDE SEQUENCE</scope>
    <source>
        <strain evidence="8">NBRC 110023</strain>
    </source>
</reference>
<comment type="caution">
    <text evidence="8">The sequence shown here is derived from an EMBL/GenBank/DDBJ whole genome shotgun (WGS) entry which is preliminary data.</text>
</comment>
<name>A0AA37WHA2_9ALTE</name>
<proteinExistence type="predicted"/>
<feature type="region of interest" description="Disordered" evidence="6">
    <location>
        <begin position="1"/>
        <end position="22"/>
    </location>
</feature>
<dbReference type="GO" id="GO:0015535">
    <property type="term" value="F:fucose:proton symporter activity"/>
    <property type="evidence" value="ECO:0007669"/>
    <property type="project" value="InterPro"/>
</dbReference>
<evidence type="ECO:0000256" key="1">
    <source>
        <dbReference type="ARBA" id="ARBA00004429"/>
    </source>
</evidence>
<reference evidence="8" key="1">
    <citation type="journal article" date="2014" name="Int. J. Syst. Evol. Microbiol.">
        <title>Complete genome sequence of Corynebacterium casei LMG S-19264T (=DSM 44701T), isolated from a smear-ripened cheese.</title>
        <authorList>
            <consortium name="US DOE Joint Genome Institute (JGI-PGF)"/>
            <person name="Walter F."/>
            <person name="Albersmeier A."/>
            <person name="Kalinowski J."/>
            <person name="Ruckert C."/>
        </authorList>
    </citation>
    <scope>NUCLEOTIDE SEQUENCE</scope>
    <source>
        <strain evidence="8">NBRC 110023</strain>
    </source>
</reference>
<comment type="subcellular location">
    <subcellularLocation>
        <location evidence="1">Cell inner membrane</location>
        <topology evidence="1">Multi-pass membrane protein</topology>
    </subcellularLocation>
</comment>
<keyword evidence="5 7" id="KW-0472">Membrane</keyword>
<feature type="transmembrane region" description="Helical" evidence="7">
    <location>
        <begin position="73"/>
        <end position="97"/>
    </location>
</feature>
<dbReference type="EMBL" id="BSOT01000005">
    <property type="protein sequence ID" value="GLR69843.1"/>
    <property type="molecule type" value="Genomic_DNA"/>
</dbReference>
<protein>
    <submittedName>
        <fullName evidence="8">L-fucose permease</fullName>
    </submittedName>
</protein>
<evidence type="ECO:0000256" key="6">
    <source>
        <dbReference type="SAM" id="MobiDB-lite"/>
    </source>
</evidence>
<evidence type="ECO:0000256" key="5">
    <source>
        <dbReference type="ARBA" id="ARBA00023136"/>
    </source>
</evidence>
<dbReference type="AlphaFoldDB" id="A0AA37WHA2"/>
<evidence type="ECO:0000313" key="9">
    <source>
        <dbReference type="Proteomes" id="UP001156601"/>
    </source>
</evidence>